<dbReference type="Proteomes" id="UP000037035">
    <property type="component" value="Unassembled WGS sequence"/>
</dbReference>
<sequence length="291" mass="32835">MEYPGSFPHQKNTSGMNEIIMCFLMWLYLVCEEDLEIVMAKDVHTILKHLNLNPEFTTYICFPKCDALYPLETEQTRCLYQTTSQAAVLTHDITGCLSPKIFKNGYLGFFLYLKLKNQLKTGPTKYAKTDRTHFLKLNFSLFVGWFNPFGNKVAGRQASFGVLALTCLDMPPHLRHQTHHLFLAGIIPGPKEPDMITMSNILKPLVDELLLLNDGVQMSSFKFPNGQKVAGFASHAATKFCSYCFCPKQELSQLCVGKLRVGRATISQSLRWKEASTLASLPNLMGLQHQS</sequence>
<reference evidence="1 2" key="1">
    <citation type="submission" date="2015-08" db="EMBL/GenBank/DDBJ databases">
        <title>Next Generation Sequencing and Analysis of the Genome of Puccinia sorghi L Schw, the Causal Agent of Maize Common Rust.</title>
        <authorList>
            <person name="Rochi L."/>
            <person name="Burguener G."/>
            <person name="Darino M."/>
            <person name="Turjanski A."/>
            <person name="Kreff E."/>
            <person name="Dieguez M.J."/>
            <person name="Sacco F."/>
        </authorList>
    </citation>
    <scope>NUCLEOTIDE SEQUENCE [LARGE SCALE GENOMIC DNA]</scope>
    <source>
        <strain evidence="1 2">RO10H11247</strain>
    </source>
</reference>
<evidence type="ECO:0000313" key="2">
    <source>
        <dbReference type="Proteomes" id="UP000037035"/>
    </source>
</evidence>
<protein>
    <submittedName>
        <fullName evidence="1">Uncharacterized protein</fullName>
    </submittedName>
</protein>
<organism evidence="1 2">
    <name type="scientific">Puccinia sorghi</name>
    <dbReference type="NCBI Taxonomy" id="27349"/>
    <lineage>
        <taxon>Eukaryota</taxon>
        <taxon>Fungi</taxon>
        <taxon>Dikarya</taxon>
        <taxon>Basidiomycota</taxon>
        <taxon>Pucciniomycotina</taxon>
        <taxon>Pucciniomycetes</taxon>
        <taxon>Pucciniales</taxon>
        <taxon>Pucciniaceae</taxon>
        <taxon>Puccinia</taxon>
    </lineage>
</organism>
<name>A0A0L6U775_9BASI</name>
<comment type="caution">
    <text evidence="1">The sequence shown here is derived from an EMBL/GenBank/DDBJ whole genome shotgun (WGS) entry which is preliminary data.</text>
</comment>
<dbReference type="EMBL" id="LAVV01015713">
    <property type="protein sequence ID" value="KNZ43675.1"/>
    <property type="molecule type" value="Genomic_DNA"/>
</dbReference>
<dbReference type="STRING" id="27349.A0A0L6U775"/>
<dbReference type="OrthoDB" id="2998386at2759"/>
<keyword evidence="2" id="KW-1185">Reference proteome</keyword>
<gene>
    <name evidence="1" type="ORF">VP01_999g1</name>
</gene>
<dbReference type="AlphaFoldDB" id="A0A0L6U775"/>
<evidence type="ECO:0000313" key="1">
    <source>
        <dbReference type="EMBL" id="KNZ43675.1"/>
    </source>
</evidence>
<proteinExistence type="predicted"/>
<accession>A0A0L6U775</accession>
<dbReference type="VEuPathDB" id="FungiDB:VP01_999g1"/>